<keyword evidence="4" id="KW-1185">Reference proteome</keyword>
<accession>A0A0N4VB95</accession>
<dbReference type="Proteomes" id="UP000274131">
    <property type="component" value="Unassembled WGS sequence"/>
</dbReference>
<evidence type="ECO:0000313" key="3">
    <source>
        <dbReference type="EMBL" id="VDD92530.1"/>
    </source>
</evidence>
<dbReference type="Pfam" id="PF05071">
    <property type="entry name" value="NDUFA12"/>
    <property type="match status" value="1"/>
</dbReference>
<dbReference type="EMBL" id="UXUI01008853">
    <property type="protein sequence ID" value="VDD92530.1"/>
    <property type="molecule type" value="Genomic_DNA"/>
</dbReference>
<dbReference type="PANTHER" id="PTHR12910">
    <property type="entry name" value="NADH-UBIQUINONE OXIDOREDUCTASE SUBUNIT B17.2"/>
    <property type="match status" value="1"/>
</dbReference>
<protein>
    <recommendedName>
        <fullName evidence="2">NADH dehydrogenase [ubiquinone] 1 alpha subcomplex subunit 12</fullName>
    </recommendedName>
</protein>
<name>A0A0N4VB95_ENTVE</name>
<keyword evidence="2" id="KW-0813">Transport</keyword>
<gene>
    <name evidence="3" type="ORF">EVEC_LOCUS7281</name>
</gene>
<evidence type="ECO:0000313" key="4">
    <source>
        <dbReference type="Proteomes" id="UP000274131"/>
    </source>
</evidence>
<comment type="similarity">
    <text evidence="1 2">Belongs to the complex I NDUFA12 subunit family.</text>
</comment>
<keyword evidence="2" id="KW-0496">Mitochondrion</keyword>
<evidence type="ECO:0000313" key="5">
    <source>
        <dbReference type="WBParaSite" id="EVEC_0000779701-mRNA-1"/>
    </source>
</evidence>
<dbReference type="AlphaFoldDB" id="A0A0N4VB95"/>
<dbReference type="WBParaSite" id="EVEC_0000779701-mRNA-1">
    <property type="protein sequence ID" value="EVEC_0000779701-mRNA-1"/>
    <property type="gene ID" value="EVEC_0000779701"/>
</dbReference>
<keyword evidence="2" id="KW-0472">Membrane</keyword>
<dbReference type="OrthoDB" id="274641at2759"/>
<dbReference type="GO" id="GO:0006979">
    <property type="term" value="P:response to oxidative stress"/>
    <property type="evidence" value="ECO:0007669"/>
    <property type="project" value="TreeGrafter"/>
</dbReference>
<evidence type="ECO:0000256" key="2">
    <source>
        <dbReference type="RuleBase" id="RU363103"/>
    </source>
</evidence>
<keyword evidence="2" id="KW-0249">Electron transport</keyword>
<reference evidence="5" key="1">
    <citation type="submission" date="2017-02" db="UniProtKB">
        <authorList>
            <consortium name="WormBaseParasite"/>
        </authorList>
    </citation>
    <scope>IDENTIFICATION</scope>
</reference>
<evidence type="ECO:0000256" key="1">
    <source>
        <dbReference type="ARBA" id="ARBA00007355"/>
    </source>
</evidence>
<dbReference type="STRING" id="51028.A0A0N4VB95"/>
<comment type="subcellular location">
    <subcellularLocation>
        <location evidence="2">Mitochondrion inner membrane</location>
        <topology evidence="2">Peripheral membrane protein</topology>
        <orientation evidence="2">Matrix side</orientation>
    </subcellularLocation>
</comment>
<keyword evidence="2" id="KW-0679">Respiratory chain</keyword>
<comment type="subunit">
    <text evidence="2">Complex I is composed of 45 different subunits.</text>
</comment>
<organism evidence="5">
    <name type="scientific">Enterobius vermicularis</name>
    <name type="common">Human pinworm</name>
    <dbReference type="NCBI Taxonomy" id="51028"/>
    <lineage>
        <taxon>Eukaryota</taxon>
        <taxon>Metazoa</taxon>
        <taxon>Ecdysozoa</taxon>
        <taxon>Nematoda</taxon>
        <taxon>Chromadorea</taxon>
        <taxon>Rhabditida</taxon>
        <taxon>Spirurina</taxon>
        <taxon>Oxyuridomorpha</taxon>
        <taxon>Oxyuroidea</taxon>
        <taxon>Oxyuridae</taxon>
        <taxon>Enterobius</taxon>
    </lineage>
</organism>
<reference evidence="3 4" key="2">
    <citation type="submission" date="2018-10" db="EMBL/GenBank/DDBJ databases">
        <authorList>
            <consortium name="Pathogen Informatics"/>
        </authorList>
    </citation>
    <scope>NUCLEOTIDE SEQUENCE [LARGE SCALE GENOMIC DNA]</scope>
</reference>
<proteinExistence type="inferred from homology"/>
<keyword evidence="2" id="KW-0999">Mitochondrion inner membrane</keyword>
<dbReference type="GO" id="GO:0005743">
    <property type="term" value="C:mitochondrial inner membrane"/>
    <property type="evidence" value="ECO:0007669"/>
    <property type="project" value="UniProtKB-SubCell"/>
</dbReference>
<sequence length="123" mass="15036">MLLLHFYQANKLNCLDDTKVGTFIGEDQFGNRYYENNNYFVPRDRWVEYPLSKWLEYDATQIPPEWYRWIHHMTDTPPTKKTIEKEKYAMEHIENLSLEPDKKYVPYKTTREKLHAWFPNNNS</sequence>
<dbReference type="InterPro" id="IPR007763">
    <property type="entry name" value="NDUFA12"/>
</dbReference>
<dbReference type="GO" id="GO:0045271">
    <property type="term" value="C:respiratory chain complex I"/>
    <property type="evidence" value="ECO:0007669"/>
    <property type="project" value="InterPro"/>
</dbReference>
<dbReference type="PANTHER" id="PTHR12910:SF2">
    <property type="entry name" value="NADH DEHYDROGENASE [UBIQUINONE] 1 ALPHA SUBCOMPLEX SUBUNIT 12"/>
    <property type="match status" value="1"/>
</dbReference>
<comment type="function">
    <text evidence="2">Accessory subunit of the mitochondrial membrane respiratory chain NADH dehydrogenase (Complex I), that is believed not to be involved in catalysis. Complex I functions in the transfer of electrons from NADH to the respiratory chain. The immediate electron acceptor for the enzyme is believed to be ubiquinone.</text>
</comment>